<protein>
    <submittedName>
        <fullName evidence="1">Uncharacterized protein</fullName>
    </submittedName>
</protein>
<organism evidence="1 2">
    <name type="scientific">Vibrio nigripulchritudo SOn1</name>
    <dbReference type="NCBI Taxonomy" id="1238450"/>
    <lineage>
        <taxon>Bacteria</taxon>
        <taxon>Pseudomonadati</taxon>
        <taxon>Pseudomonadota</taxon>
        <taxon>Gammaproteobacteria</taxon>
        <taxon>Vibrionales</taxon>
        <taxon>Vibrionaceae</taxon>
        <taxon>Vibrio</taxon>
    </lineage>
</organism>
<reference evidence="1 2" key="1">
    <citation type="journal article" date="2013" name="ISME J.">
        <title>Comparative genomics of pathogenic lineages of Vibrio nigripulchritudo identifies virulence-associated traits.</title>
        <authorList>
            <person name="Goudenege D."/>
            <person name="Labreuche Y."/>
            <person name="Krin E."/>
            <person name="Ansquer D."/>
            <person name="Mangenot S."/>
            <person name="Calteau A."/>
            <person name="Medigue C."/>
            <person name="Mazel D."/>
            <person name="Polz M.F."/>
            <person name="Le Roux F."/>
        </authorList>
    </citation>
    <scope>NUCLEOTIDE SEQUENCE [LARGE SCALE GENOMIC DNA]</scope>
    <source>
        <strain evidence="1 2">SOn1</strain>
    </source>
</reference>
<evidence type="ECO:0000313" key="2">
    <source>
        <dbReference type="Proteomes" id="UP000018211"/>
    </source>
</evidence>
<sequence>MQLRHNYVNKALCIGIVSMSKSKIPQEMFQHVVNNALDFLGQSIAELQQKPKYSVIHFHAAIELVLKARLMSEHWSLVVSPKKQADWQEFTQGKFVSVTLEEAATRLEKVAQSGLGDKQLKLFRAVTKHRNQMVHLLRHGRNRASWNSKNSSHC</sequence>
<comment type="caution">
    <text evidence="1">The sequence shown here is derived from an EMBL/GenBank/DDBJ whole genome shotgun (WGS) entry which is preliminary data.</text>
</comment>
<name>A0AAV2W2D3_9VIBR</name>
<proteinExistence type="predicted"/>
<dbReference type="EMBL" id="CAOF01000201">
    <property type="protein sequence ID" value="CCO50370.1"/>
    <property type="molecule type" value="Genomic_DNA"/>
</dbReference>
<gene>
    <name evidence="1" type="ORF">VIBNISOn1_p0207</name>
</gene>
<dbReference type="Proteomes" id="UP000018211">
    <property type="component" value="Unassembled WGS sequence"/>
</dbReference>
<dbReference type="AlphaFoldDB" id="A0AAV2W2D3"/>
<accession>A0AAV2W2D3</accession>
<evidence type="ECO:0000313" key="1">
    <source>
        <dbReference type="EMBL" id="CCO50370.1"/>
    </source>
</evidence>